<reference evidence="2" key="1">
    <citation type="journal article" date="2014" name="Int. J. Syst. Evol. Microbiol.">
        <title>Complete genome sequence of Corynebacterium casei LMG S-19264T (=DSM 44701T), isolated from a smear-ripened cheese.</title>
        <authorList>
            <consortium name="US DOE Joint Genome Institute (JGI-PGF)"/>
            <person name="Walter F."/>
            <person name="Albersmeier A."/>
            <person name="Kalinowski J."/>
            <person name="Ruckert C."/>
        </authorList>
    </citation>
    <scope>NUCLEOTIDE SEQUENCE</scope>
    <source>
        <strain evidence="2">CGMCC 1.12919</strain>
    </source>
</reference>
<keyword evidence="1" id="KW-0812">Transmembrane</keyword>
<keyword evidence="1" id="KW-0472">Membrane</keyword>
<dbReference type="AlphaFoldDB" id="A0A916XD19"/>
<reference evidence="2" key="2">
    <citation type="submission" date="2020-09" db="EMBL/GenBank/DDBJ databases">
        <authorList>
            <person name="Sun Q."/>
            <person name="Zhou Y."/>
        </authorList>
    </citation>
    <scope>NUCLEOTIDE SEQUENCE</scope>
    <source>
        <strain evidence="2">CGMCC 1.12919</strain>
    </source>
</reference>
<evidence type="ECO:0000313" key="2">
    <source>
        <dbReference type="EMBL" id="GGC62766.1"/>
    </source>
</evidence>
<feature type="transmembrane region" description="Helical" evidence="1">
    <location>
        <begin position="36"/>
        <end position="58"/>
    </location>
</feature>
<name>A0A916XD19_9HYPH</name>
<evidence type="ECO:0000256" key="1">
    <source>
        <dbReference type="SAM" id="Phobius"/>
    </source>
</evidence>
<accession>A0A916XD19</accession>
<keyword evidence="3" id="KW-1185">Reference proteome</keyword>
<keyword evidence="1" id="KW-1133">Transmembrane helix</keyword>
<evidence type="ECO:0008006" key="4">
    <source>
        <dbReference type="Google" id="ProtNLM"/>
    </source>
</evidence>
<proteinExistence type="predicted"/>
<comment type="caution">
    <text evidence="2">The sequence shown here is derived from an EMBL/GenBank/DDBJ whole genome shotgun (WGS) entry which is preliminary data.</text>
</comment>
<organism evidence="2 3">
    <name type="scientific">Chelatococcus reniformis</name>
    <dbReference type="NCBI Taxonomy" id="1494448"/>
    <lineage>
        <taxon>Bacteria</taxon>
        <taxon>Pseudomonadati</taxon>
        <taxon>Pseudomonadota</taxon>
        <taxon>Alphaproteobacteria</taxon>
        <taxon>Hyphomicrobiales</taxon>
        <taxon>Chelatococcaceae</taxon>
        <taxon>Chelatococcus</taxon>
    </lineage>
</organism>
<evidence type="ECO:0000313" key="3">
    <source>
        <dbReference type="Proteomes" id="UP000637002"/>
    </source>
</evidence>
<protein>
    <recommendedName>
        <fullName evidence="4">DUF805 domain-containing protein</fullName>
    </recommendedName>
</protein>
<gene>
    <name evidence="2" type="ORF">GCM10010994_21730</name>
</gene>
<dbReference type="EMBL" id="BMGG01000003">
    <property type="protein sequence ID" value="GGC62766.1"/>
    <property type="molecule type" value="Genomic_DNA"/>
</dbReference>
<dbReference type="RefSeq" id="WP_188609155.1">
    <property type="nucleotide sequence ID" value="NZ_BMGG01000003.1"/>
</dbReference>
<dbReference type="Proteomes" id="UP000637002">
    <property type="component" value="Unassembled WGS sequence"/>
</dbReference>
<feature type="transmembrane region" description="Helical" evidence="1">
    <location>
        <begin position="6"/>
        <end position="24"/>
    </location>
</feature>
<sequence>MGNISIWHWAIVLALFFLVMFPAAKIARRAGYSGWWCVAAVIPFVSLVVLWVFAYARWPNLARTDASR</sequence>